<dbReference type="EMBL" id="CM044706">
    <property type="protein sequence ID" value="KAI5659638.1"/>
    <property type="molecule type" value="Genomic_DNA"/>
</dbReference>
<dbReference type="Proteomes" id="UP001060085">
    <property type="component" value="Linkage Group LG06"/>
</dbReference>
<accession>A0ACC0AFC5</accession>
<evidence type="ECO:0000313" key="2">
    <source>
        <dbReference type="Proteomes" id="UP001060085"/>
    </source>
</evidence>
<gene>
    <name evidence="1" type="ORF">M9H77_28431</name>
</gene>
<proteinExistence type="predicted"/>
<comment type="caution">
    <text evidence="1">The sequence shown here is derived from an EMBL/GenBank/DDBJ whole genome shotgun (WGS) entry which is preliminary data.</text>
</comment>
<sequence length="156" mass="17210">MATETFTHEFHTSIAPEKAFKCFIVDMAKTFPKIIPNAINSIENEPNGIMKINLANGGKFKVKFDTVDTQNKICKFTIIEGEYQGNKVNESITVEEKFEPSNNGGCVIKTKTNFRPMATQNYPKTALNATGEIMAQGMSMFKAAEAFVLANPAICT</sequence>
<protein>
    <submittedName>
        <fullName evidence="1">Uncharacterized protein</fullName>
    </submittedName>
</protein>
<name>A0ACC0AFC5_CATRO</name>
<evidence type="ECO:0000313" key="1">
    <source>
        <dbReference type="EMBL" id="KAI5659638.1"/>
    </source>
</evidence>
<organism evidence="1 2">
    <name type="scientific">Catharanthus roseus</name>
    <name type="common">Madagascar periwinkle</name>
    <name type="synonym">Vinca rosea</name>
    <dbReference type="NCBI Taxonomy" id="4058"/>
    <lineage>
        <taxon>Eukaryota</taxon>
        <taxon>Viridiplantae</taxon>
        <taxon>Streptophyta</taxon>
        <taxon>Embryophyta</taxon>
        <taxon>Tracheophyta</taxon>
        <taxon>Spermatophyta</taxon>
        <taxon>Magnoliopsida</taxon>
        <taxon>eudicotyledons</taxon>
        <taxon>Gunneridae</taxon>
        <taxon>Pentapetalae</taxon>
        <taxon>asterids</taxon>
        <taxon>lamiids</taxon>
        <taxon>Gentianales</taxon>
        <taxon>Apocynaceae</taxon>
        <taxon>Rauvolfioideae</taxon>
        <taxon>Vinceae</taxon>
        <taxon>Catharanthinae</taxon>
        <taxon>Catharanthus</taxon>
    </lineage>
</organism>
<reference evidence="2" key="1">
    <citation type="journal article" date="2023" name="Nat. Plants">
        <title>Single-cell RNA sequencing provides a high-resolution roadmap for understanding the multicellular compartmentation of specialized metabolism.</title>
        <authorList>
            <person name="Sun S."/>
            <person name="Shen X."/>
            <person name="Li Y."/>
            <person name="Li Y."/>
            <person name="Wang S."/>
            <person name="Li R."/>
            <person name="Zhang H."/>
            <person name="Shen G."/>
            <person name="Guo B."/>
            <person name="Wei J."/>
            <person name="Xu J."/>
            <person name="St-Pierre B."/>
            <person name="Chen S."/>
            <person name="Sun C."/>
        </authorList>
    </citation>
    <scope>NUCLEOTIDE SEQUENCE [LARGE SCALE GENOMIC DNA]</scope>
</reference>
<keyword evidence="2" id="KW-1185">Reference proteome</keyword>